<keyword evidence="5 6" id="KW-0472">Membrane</keyword>
<dbReference type="AlphaFoldDB" id="A0A7S2Y0M4"/>
<evidence type="ECO:0000256" key="5">
    <source>
        <dbReference type="ARBA" id="ARBA00023136"/>
    </source>
</evidence>
<keyword evidence="4 6" id="KW-1133">Transmembrane helix</keyword>
<evidence type="ECO:0000313" key="7">
    <source>
        <dbReference type="EMBL" id="CAD9874468.1"/>
    </source>
</evidence>
<feature type="transmembrane region" description="Helical" evidence="6">
    <location>
        <begin position="187"/>
        <end position="206"/>
    </location>
</feature>
<accession>A0A7S2Y0M4</accession>
<dbReference type="InterPro" id="IPR002293">
    <property type="entry name" value="AA/rel_permease1"/>
</dbReference>
<keyword evidence="2" id="KW-1003">Cell membrane</keyword>
<feature type="transmembrane region" description="Helical" evidence="6">
    <location>
        <begin position="313"/>
        <end position="339"/>
    </location>
</feature>
<feature type="transmembrane region" description="Helical" evidence="6">
    <location>
        <begin position="48"/>
        <end position="66"/>
    </location>
</feature>
<dbReference type="GO" id="GO:0022857">
    <property type="term" value="F:transmembrane transporter activity"/>
    <property type="evidence" value="ECO:0007669"/>
    <property type="project" value="InterPro"/>
</dbReference>
<evidence type="ECO:0000256" key="4">
    <source>
        <dbReference type="ARBA" id="ARBA00022989"/>
    </source>
</evidence>
<sequence>MGNNSEEGVKILPYQAMEIATENAPATNISVDSMTVQCRAPKAYISPFYLWAVSVGGVIGGNFFGWNTALEGGYGGALLAFFISFAFYTCFVAVVSELSTRIPKAGGGYIFALESLGDCAGCFAGMAQAIKTISATASLVAAIADYITGVWGWDVNIWGPVIWALLLLGLLAVNIKGVQASFKFQTAILLLAIVLLVVFYGGSMGALDFEKNAVPRGWFPGGAAGVLQGVPFMMWMFLGVEEVVQAVEEVKSPVKDIPLGAGVSVLTCAAFGFLTSTLSVACAPGIITLTGSDSPLLDSYEAVFGGNALVETLGVLVVAGLVCSLHTFVYYSGQVVYALARDSFLPPVLARLHSTWNTPYLSLVSSSGASFLLAGLFQGILGSKSAISVLVSIGLVSALISYGFQLVAFMNMRWSEKDMGRTLFLSPLGQGGAIIAITLLMFFTFCLLYLSFMQLEYLIGLVLVAVVFIATGLYYFLVVAPKKKSEIMNHSLVQVN</sequence>
<dbReference type="GO" id="GO:0005886">
    <property type="term" value="C:plasma membrane"/>
    <property type="evidence" value="ECO:0007669"/>
    <property type="project" value="UniProtKB-SubCell"/>
</dbReference>
<proteinExistence type="predicted"/>
<evidence type="ECO:0000256" key="1">
    <source>
        <dbReference type="ARBA" id="ARBA00004651"/>
    </source>
</evidence>
<feature type="transmembrane region" description="Helical" evidence="6">
    <location>
        <begin position="360"/>
        <end position="381"/>
    </location>
</feature>
<dbReference type="PANTHER" id="PTHR42770">
    <property type="entry name" value="AMINO ACID TRANSPORTER-RELATED"/>
    <property type="match status" value="1"/>
</dbReference>
<feature type="transmembrane region" description="Helical" evidence="6">
    <location>
        <begin position="458"/>
        <end position="480"/>
    </location>
</feature>
<reference evidence="7" key="1">
    <citation type="submission" date="2021-01" db="EMBL/GenBank/DDBJ databases">
        <authorList>
            <person name="Corre E."/>
            <person name="Pelletier E."/>
            <person name="Niang G."/>
            <person name="Scheremetjew M."/>
            <person name="Finn R."/>
            <person name="Kale V."/>
            <person name="Holt S."/>
            <person name="Cochrane G."/>
            <person name="Meng A."/>
            <person name="Brown T."/>
            <person name="Cohen L."/>
        </authorList>
    </citation>
    <scope>NUCLEOTIDE SEQUENCE</scope>
    <source>
        <strain evidence="7">CCMP1661</strain>
    </source>
</reference>
<keyword evidence="3 6" id="KW-0812">Transmembrane</keyword>
<evidence type="ECO:0000256" key="2">
    <source>
        <dbReference type="ARBA" id="ARBA00022475"/>
    </source>
</evidence>
<feature type="transmembrane region" description="Helical" evidence="6">
    <location>
        <begin position="218"/>
        <end position="238"/>
    </location>
</feature>
<protein>
    <recommendedName>
        <fullName evidence="8">Amino acid permease/ SLC12A domain-containing protein</fullName>
    </recommendedName>
</protein>
<feature type="transmembrane region" description="Helical" evidence="6">
    <location>
        <begin position="72"/>
        <end position="95"/>
    </location>
</feature>
<dbReference type="PANTHER" id="PTHR42770:SF7">
    <property type="entry name" value="MEMBRANE PROTEIN"/>
    <property type="match status" value="1"/>
</dbReference>
<feature type="transmembrane region" description="Helical" evidence="6">
    <location>
        <begin position="431"/>
        <end position="452"/>
    </location>
</feature>
<dbReference type="Gene3D" id="1.20.1740.10">
    <property type="entry name" value="Amino acid/polyamine transporter I"/>
    <property type="match status" value="1"/>
</dbReference>
<gene>
    <name evidence="7" type="ORF">FJAP1339_LOCUS11829</name>
</gene>
<dbReference type="PIRSF" id="PIRSF006060">
    <property type="entry name" value="AA_transporter"/>
    <property type="match status" value="1"/>
</dbReference>
<organism evidence="7">
    <name type="scientific">Fibrocapsa japonica</name>
    <dbReference type="NCBI Taxonomy" id="94617"/>
    <lineage>
        <taxon>Eukaryota</taxon>
        <taxon>Sar</taxon>
        <taxon>Stramenopiles</taxon>
        <taxon>Ochrophyta</taxon>
        <taxon>Raphidophyceae</taxon>
        <taxon>Chattonellales</taxon>
        <taxon>Chattonellaceae</taxon>
        <taxon>Fibrocapsa</taxon>
    </lineage>
</organism>
<dbReference type="InterPro" id="IPR050367">
    <property type="entry name" value="APC_superfamily"/>
</dbReference>
<evidence type="ECO:0000256" key="3">
    <source>
        <dbReference type="ARBA" id="ARBA00022692"/>
    </source>
</evidence>
<dbReference type="Pfam" id="PF13520">
    <property type="entry name" value="AA_permease_2"/>
    <property type="match status" value="1"/>
</dbReference>
<feature type="transmembrane region" description="Helical" evidence="6">
    <location>
        <begin position="259"/>
        <end position="287"/>
    </location>
</feature>
<evidence type="ECO:0000256" key="6">
    <source>
        <dbReference type="SAM" id="Phobius"/>
    </source>
</evidence>
<evidence type="ECO:0008006" key="8">
    <source>
        <dbReference type="Google" id="ProtNLM"/>
    </source>
</evidence>
<feature type="transmembrane region" description="Helical" evidence="6">
    <location>
        <begin position="387"/>
        <end position="410"/>
    </location>
</feature>
<comment type="subcellular location">
    <subcellularLocation>
        <location evidence="1">Cell membrane</location>
        <topology evidence="1">Multi-pass membrane protein</topology>
    </subcellularLocation>
</comment>
<feature type="transmembrane region" description="Helical" evidence="6">
    <location>
        <begin position="133"/>
        <end position="151"/>
    </location>
</feature>
<feature type="transmembrane region" description="Helical" evidence="6">
    <location>
        <begin position="157"/>
        <end position="175"/>
    </location>
</feature>
<name>A0A7S2Y0M4_9STRA</name>
<dbReference type="EMBL" id="HBHR01023053">
    <property type="protein sequence ID" value="CAD9874468.1"/>
    <property type="molecule type" value="Transcribed_RNA"/>
</dbReference>